<organism evidence="2 3">
    <name type="scientific">Microvirga flocculans</name>
    <dbReference type="NCBI Taxonomy" id="217168"/>
    <lineage>
        <taxon>Bacteria</taxon>
        <taxon>Pseudomonadati</taxon>
        <taxon>Pseudomonadota</taxon>
        <taxon>Alphaproteobacteria</taxon>
        <taxon>Hyphomicrobiales</taxon>
        <taxon>Methylobacteriaceae</taxon>
        <taxon>Microvirga</taxon>
    </lineage>
</organism>
<dbReference type="EMBL" id="JACIDC010000013">
    <property type="protein sequence ID" value="MBB4041700.1"/>
    <property type="molecule type" value="Genomic_DNA"/>
</dbReference>
<reference evidence="2 3" key="1">
    <citation type="submission" date="2020-08" db="EMBL/GenBank/DDBJ databases">
        <title>Genomic Encyclopedia of Type Strains, Phase IV (KMG-IV): sequencing the most valuable type-strain genomes for metagenomic binning, comparative biology and taxonomic classification.</title>
        <authorList>
            <person name="Goeker M."/>
        </authorList>
    </citation>
    <scope>NUCLEOTIDE SEQUENCE [LARGE SCALE GENOMIC DNA]</scope>
    <source>
        <strain evidence="2 3">DSM 15743</strain>
    </source>
</reference>
<accession>A0A7W6N9N8</accession>
<feature type="domain" description="PilZ" evidence="1">
    <location>
        <begin position="3"/>
        <end position="81"/>
    </location>
</feature>
<dbReference type="Proteomes" id="UP000519439">
    <property type="component" value="Unassembled WGS sequence"/>
</dbReference>
<proteinExistence type="predicted"/>
<dbReference type="GO" id="GO:0035438">
    <property type="term" value="F:cyclic-di-GMP binding"/>
    <property type="evidence" value="ECO:0007669"/>
    <property type="project" value="InterPro"/>
</dbReference>
<evidence type="ECO:0000313" key="3">
    <source>
        <dbReference type="Proteomes" id="UP000519439"/>
    </source>
</evidence>
<name>A0A7W6N9N8_9HYPH</name>
<protein>
    <recommendedName>
        <fullName evidence="1">PilZ domain-containing protein</fullName>
    </recommendedName>
</protein>
<dbReference type="AlphaFoldDB" id="A0A7W6N9N8"/>
<dbReference type="InterPro" id="IPR009875">
    <property type="entry name" value="PilZ_domain"/>
</dbReference>
<evidence type="ECO:0000313" key="2">
    <source>
        <dbReference type="EMBL" id="MBB4041700.1"/>
    </source>
</evidence>
<evidence type="ECO:0000259" key="1">
    <source>
        <dbReference type="Pfam" id="PF07238"/>
    </source>
</evidence>
<comment type="caution">
    <text evidence="2">The sequence shown here is derived from an EMBL/GenBank/DDBJ whole genome shotgun (WGS) entry which is preliminary data.</text>
</comment>
<keyword evidence="3" id="KW-1185">Reference proteome</keyword>
<gene>
    <name evidence="2" type="ORF">GGR34_003378</name>
</gene>
<sequence length="82" mass="9194">MPERRSSKRYPIYLEGLITVAADRAPIACTVWDLSETGVRLVLASPCDIPVEFELYIPSEGARARVRLIWTNGIHYGAAFKD</sequence>
<dbReference type="Pfam" id="PF07238">
    <property type="entry name" value="PilZ"/>
    <property type="match status" value="1"/>
</dbReference>
<dbReference type="SUPFAM" id="SSF141371">
    <property type="entry name" value="PilZ domain-like"/>
    <property type="match status" value="1"/>
</dbReference>